<dbReference type="InterPro" id="IPR050228">
    <property type="entry name" value="Carboxylesterase_BioH"/>
</dbReference>
<dbReference type="GO" id="GO:0016787">
    <property type="term" value="F:hydrolase activity"/>
    <property type="evidence" value="ECO:0007669"/>
    <property type="project" value="UniProtKB-KW"/>
</dbReference>
<dbReference type="Pfam" id="PF12697">
    <property type="entry name" value="Abhydrolase_6"/>
    <property type="match status" value="1"/>
</dbReference>
<dbReference type="RefSeq" id="WP_310457063.1">
    <property type="nucleotide sequence ID" value="NZ_JAVKPH010000008.1"/>
</dbReference>
<dbReference type="Gene3D" id="3.40.50.1820">
    <property type="entry name" value="alpha/beta hydrolase"/>
    <property type="match status" value="1"/>
</dbReference>
<feature type="domain" description="AB hydrolase-1" evidence="1">
    <location>
        <begin position="7"/>
        <end position="244"/>
    </location>
</feature>
<name>A0ABU1F7I1_9RHOB</name>
<keyword evidence="2" id="KW-0378">Hydrolase</keyword>
<evidence type="ECO:0000259" key="1">
    <source>
        <dbReference type="Pfam" id="PF12697"/>
    </source>
</evidence>
<evidence type="ECO:0000313" key="2">
    <source>
        <dbReference type="EMBL" id="MDR5652818.1"/>
    </source>
</evidence>
<proteinExistence type="predicted"/>
<dbReference type="PANTHER" id="PTHR43194">
    <property type="entry name" value="HYDROLASE ALPHA/BETA FOLD FAMILY"/>
    <property type="match status" value="1"/>
</dbReference>
<keyword evidence="3" id="KW-1185">Reference proteome</keyword>
<organism evidence="2 3">
    <name type="scientific">Ruixingdingia sedimenti</name>
    <dbReference type="NCBI Taxonomy" id="3073604"/>
    <lineage>
        <taxon>Bacteria</taxon>
        <taxon>Pseudomonadati</taxon>
        <taxon>Pseudomonadota</taxon>
        <taxon>Alphaproteobacteria</taxon>
        <taxon>Rhodobacterales</taxon>
        <taxon>Paracoccaceae</taxon>
        <taxon>Ruixingdingia</taxon>
    </lineage>
</organism>
<dbReference type="SUPFAM" id="SSF53474">
    <property type="entry name" value="alpha/beta-Hydrolases"/>
    <property type="match status" value="1"/>
</dbReference>
<dbReference type="InterPro" id="IPR029058">
    <property type="entry name" value="AB_hydrolase_fold"/>
</dbReference>
<evidence type="ECO:0000313" key="3">
    <source>
        <dbReference type="Proteomes" id="UP001247754"/>
    </source>
</evidence>
<dbReference type="PANTHER" id="PTHR43194:SF2">
    <property type="entry name" value="PEROXISOMAL MEMBRANE PROTEIN LPX1"/>
    <property type="match status" value="1"/>
</dbReference>
<reference evidence="2 3" key="1">
    <citation type="submission" date="2023-09" db="EMBL/GenBank/DDBJ databases">
        <title>Xinfangfangia sedmenti sp. nov., isolated the sedment.</title>
        <authorList>
            <person name="Xu L."/>
        </authorList>
    </citation>
    <scope>NUCLEOTIDE SEQUENCE [LARGE SCALE GENOMIC DNA]</scope>
    <source>
        <strain evidence="2 3">LG-4</strain>
    </source>
</reference>
<comment type="caution">
    <text evidence="2">The sequence shown here is derived from an EMBL/GenBank/DDBJ whole genome shotgun (WGS) entry which is preliminary data.</text>
</comment>
<sequence>MSPPRPVVLLHGWTMRGAVFAPLAARLGPGFACVAPDLPGHGAAREVPGGLGTCAGVLADVLAALPAPALVVGWSMGAAVAWTYAARHGVGRMAGLITIDMAPRLVNGPDWQAGLLGQTPARLRQTVEEIRGDWPVAAQKIARTMFARREGGADLSREAAAALVLDNDPARIAPYWDEMLAMDLRPAIPALRLPYLVAHGGQSRVYPAAAAEWLAATAPQARRLAFAASGHSPHLEEPETFAAAIRDFAAAL</sequence>
<accession>A0ABU1F7I1</accession>
<dbReference type="Proteomes" id="UP001247754">
    <property type="component" value="Unassembled WGS sequence"/>
</dbReference>
<dbReference type="PRINTS" id="PR00111">
    <property type="entry name" value="ABHYDROLASE"/>
</dbReference>
<gene>
    <name evidence="2" type="ORF">RGD00_09395</name>
</gene>
<protein>
    <submittedName>
        <fullName evidence="2">Alpha/beta fold hydrolase</fullName>
    </submittedName>
</protein>
<dbReference type="EMBL" id="JAVKPH010000008">
    <property type="protein sequence ID" value="MDR5652818.1"/>
    <property type="molecule type" value="Genomic_DNA"/>
</dbReference>
<dbReference type="InterPro" id="IPR000073">
    <property type="entry name" value="AB_hydrolase_1"/>
</dbReference>